<dbReference type="Proteomes" id="UP001497497">
    <property type="component" value="Unassembled WGS sequence"/>
</dbReference>
<proteinExistence type="predicted"/>
<organism evidence="1 2">
    <name type="scientific">Lymnaea stagnalis</name>
    <name type="common">Great pond snail</name>
    <name type="synonym">Helix stagnalis</name>
    <dbReference type="NCBI Taxonomy" id="6523"/>
    <lineage>
        <taxon>Eukaryota</taxon>
        <taxon>Metazoa</taxon>
        <taxon>Spiralia</taxon>
        <taxon>Lophotrochozoa</taxon>
        <taxon>Mollusca</taxon>
        <taxon>Gastropoda</taxon>
        <taxon>Heterobranchia</taxon>
        <taxon>Euthyneura</taxon>
        <taxon>Panpulmonata</taxon>
        <taxon>Hygrophila</taxon>
        <taxon>Lymnaeoidea</taxon>
        <taxon>Lymnaeidae</taxon>
        <taxon>Lymnaea</taxon>
    </lineage>
</organism>
<evidence type="ECO:0000313" key="1">
    <source>
        <dbReference type="EMBL" id="CAL1527262.1"/>
    </source>
</evidence>
<evidence type="ECO:0000313" key="2">
    <source>
        <dbReference type="Proteomes" id="UP001497497"/>
    </source>
</evidence>
<dbReference type="AlphaFoldDB" id="A0AAV2H0R6"/>
<name>A0AAV2H0R6_LYMST</name>
<keyword evidence="2" id="KW-1185">Reference proteome</keyword>
<protein>
    <submittedName>
        <fullName evidence="1">Uncharacterized protein</fullName>
    </submittedName>
</protein>
<gene>
    <name evidence="1" type="ORF">GSLYS_00001439001</name>
</gene>
<reference evidence="1 2" key="1">
    <citation type="submission" date="2024-04" db="EMBL/GenBank/DDBJ databases">
        <authorList>
            <consortium name="Genoscope - CEA"/>
            <person name="William W."/>
        </authorList>
    </citation>
    <scope>NUCLEOTIDE SEQUENCE [LARGE SCALE GENOMIC DNA]</scope>
</reference>
<feature type="non-terminal residue" evidence="1">
    <location>
        <position position="1"/>
    </location>
</feature>
<comment type="caution">
    <text evidence="1">The sequence shown here is derived from an EMBL/GenBank/DDBJ whole genome shotgun (WGS) entry which is preliminary data.</text>
</comment>
<dbReference type="EMBL" id="CAXITT010000014">
    <property type="protein sequence ID" value="CAL1527262.1"/>
    <property type="molecule type" value="Genomic_DNA"/>
</dbReference>
<sequence length="101" mass="11412">ESIQKEFDCGYGKSSSVFEANSSLKTLFGPSCRNRDGDVYSLRHRPEDESCGRISGHSGCSLHLSDCCHSNARLALHTQCPRWTLHVLRFFHKPVQYKIIA</sequence>
<accession>A0AAV2H0R6</accession>